<dbReference type="EMBL" id="PPGH01000035">
    <property type="protein sequence ID" value="PQJ96280.1"/>
    <property type="molecule type" value="Genomic_DNA"/>
</dbReference>
<keyword evidence="2" id="KW-1185">Reference proteome</keyword>
<dbReference type="OrthoDB" id="129742at2"/>
<organism evidence="1 2">
    <name type="scientific">Chromatium okenii</name>
    <dbReference type="NCBI Taxonomy" id="61644"/>
    <lineage>
        <taxon>Bacteria</taxon>
        <taxon>Pseudomonadati</taxon>
        <taxon>Pseudomonadota</taxon>
        <taxon>Gammaproteobacteria</taxon>
        <taxon>Chromatiales</taxon>
        <taxon>Chromatiaceae</taxon>
        <taxon>Chromatium</taxon>
    </lineage>
</organism>
<gene>
    <name evidence="1" type="ORF">CXB77_10980</name>
</gene>
<evidence type="ECO:0000313" key="2">
    <source>
        <dbReference type="Proteomes" id="UP000239936"/>
    </source>
</evidence>
<dbReference type="RefSeq" id="WP_105073905.1">
    <property type="nucleotide sequence ID" value="NZ_JAFLKP010000012.1"/>
</dbReference>
<evidence type="ECO:0000313" key="1">
    <source>
        <dbReference type="EMBL" id="PQJ96280.1"/>
    </source>
</evidence>
<accession>A0A2S7XRD1</accession>
<dbReference type="InterPro" id="IPR035093">
    <property type="entry name" value="RelE/ParE_toxin_dom_sf"/>
</dbReference>
<dbReference type="AlphaFoldDB" id="A0A2S7XRD1"/>
<reference evidence="1 2" key="1">
    <citation type="submission" date="2018-01" db="EMBL/GenBank/DDBJ databases">
        <title>The complete genome sequence of Chromatium okenii LaCa, a purple sulfur bacterium with a turbulent life.</title>
        <authorList>
            <person name="Luedin S.M."/>
            <person name="Liechti N."/>
            <person name="Storelli N."/>
            <person name="Danza F."/>
            <person name="Wittwer M."/>
            <person name="Pothier J.F."/>
            <person name="Tonolla M.A."/>
        </authorList>
    </citation>
    <scope>NUCLEOTIDE SEQUENCE [LARGE SCALE GENOMIC DNA]</scope>
    <source>
        <strain evidence="1 2">LaCa</strain>
    </source>
</reference>
<dbReference type="Proteomes" id="UP000239936">
    <property type="component" value="Unassembled WGS sequence"/>
</dbReference>
<dbReference type="SUPFAM" id="SSF143011">
    <property type="entry name" value="RelE-like"/>
    <property type="match status" value="1"/>
</dbReference>
<evidence type="ECO:0008006" key="3">
    <source>
        <dbReference type="Google" id="ProtNLM"/>
    </source>
</evidence>
<sequence>MKNKTTSGFWTCYERLPAEVRELADKNFHLLQKNTSHPSLQFKKCGKVWSVRVSSQYRAIATSIEGGFLWVWIGTHAEYERLLASQN</sequence>
<protein>
    <recommendedName>
        <fullName evidence="3">Type II toxin-antitoxin system HigB family toxin</fullName>
    </recommendedName>
</protein>
<name>A0A2S7XRD1_9GAMM</name>
<comment type="caution">
    <text evidence="1">The sequence shown here is derived from an EMBL/GenBank/DDBJ whole genome shotgun (WGS) entry which is preliminary data.</text>
</comment>
<proteinExistence type="predicted"/>